<dbReference type="AlphaFoldDB" id="A0A1M6VJV5"/>
<dbReference type="EMBL" id="FRBN01000001">
    <property type="protein sequence ID" value="SHK81739.1"/>
    <property type="molecule type" value="Genomic_DNA"/>
</dbReference>
<protein>
    <submittedName>
        <fullName evidence="2">Uncharacterized protein</fullName>
    </submittedName>
</protein>
<accession>A0A1M6VJV5</accession>
<reference evidence="3" key="1">
    <citation type="submission" date="2016-11" db="EMBL/GenBank/DDBJ databases">
        <authorList>
            <person name="Varghese N."/>
            <person name="Submissions S."/>
        </authorList>
    </citation>
    <scope>NUCLEOTIDE SEQUENCE [LARGE SCALE GENOMIC DNA]</scope>
    <source>
        <strain evidence="3">DSM 29327</strain>
    </source>
</reference>
<keyword evidence="3" id="KW-1185">Reference proteome</keyword>
<evidence type="ECO:0000313" key="3">
    <source>
        <dbReference type="Proteomes" id="UP000184191"/>
    </source>
</evidence>
<dbReference type="RefSeq" id="WP_084732721.1">
    <property type="nucleotide sequence ID" value="NZ_FRBN01000001.1"/>
</dbReference>
<keyword evidence="1" id="KW-0732">Signal</keyword>
<gene>
    <name evidence="2" type="ORF">SAMN05444414_101358</name>
</gene>
<feature type="chain" id="PRO_5012545367" evidence="1">
    <location>
        <begin position="23"/>
        <end position="182"/>
    </location>
</feature>
<evidence type="ECO:0000313" key="2">
    <source>
        <dbReference type="EMBL" id="SHK81739.1"/>
    </source>
</evidence>
<evidence type="ECO:0000256" key="1">
    <source>
        <dbReference type="SAM" id="SignalP"/>
    </source>
</evidence>
<dbReference type="InterPro" id="IPR036249">
    <property type="entry name" value="Thioredoxin-like_sf"/>
</dbReference>
<sequence length="182" mass="19430">MSLFNAAAALSLGLLSPFAALAEAPTQSRSVLGEAIRATLIETPDLLAPLMARTSGLNQPAALNIYADDMAADLSALARAAPRLYDAALPGFGPSEAKQKIALFTRKDCAECVDAEVGLRTLSETYDLRVTLLDMDIHADLARDLGLDLAPSYVFGDMMLRGAMPSIVLERYLSRDQAFTVP</sequence>
<organism evidence="2 3">
    <name type="scientific">Roseovarius marisflavi</name>
    <dbReference type="NCBI Taxonomy" id="1054996"/>
    <lineage>
        <taxon>Bacteria</taxon>
        <taxon>Pseudomonadati</taxon>
        <taxon>Pseudomonadota</taxon>
        <taxon>Alphaproteobacteria</taxon>
        <taxon>Rhodobacterales</taxon>
        <taxon>Roseobacteraceae</taxon>
        <taxon>Roseovarius</taxon>
    </lineage>
</organism>
<dbReference type="STRING" id="1054996.SAMN05444414_101358"/>
<dbReference type="Proteomes" id="UP000184191">
    <property type="component" value="Unassembled WGS sequence"/>
</dbReference>
<feature type="signal peptide" evidence="1">
    <location>
        <begin position="1"/>
        <end position="22"/>
    </location>
</feature>
<dbReference type="SUPFAM" id="SSF52833">
    <property type="entry name" value="Thioredoxin-like"/>
    <property type="match status" value="1"/>
</dbReference>
<name>A0A1M6VJV5_9RHOB</name>
<proteinExistence type="predicted"/>